<reference evidence="13" key="1">
    <citation type="submission" date="2018-06" db="EMBL/GenBank/DDBJ databases">
        <authorList>
            <person name="Zhirakovskaya E."/>
        </authorList>
    </citation>
    <scope>NUCLEOTIDE SEQUENCE</scope>
</reference>
<keyword evidence="8 13" id="KW-0413">Isomerase</keyword>
<evidence type="ECO:0000256" key="7">
    <source>
        <dbReference type="ARBA" id="ARBA00022884"/>
    </source>
</evidence>
<dbReference type="InterPro" id="IPR006145">
    <property type="entry name" value="PsdUridine_synth_RsuA/RluA"/>
</dbReference>
<dbReference type="Gene3D" id="3.30.2350.10">
    <property type="entry name" value="Pseudouridine synthase"/>
    <property type="match status" value="1"/>
</dbReference>
<evidence type="ECO:0000259" key="12">
    <source>
        <dbReference type="SMART" id="SM00363"/>
    </source>
</evidence>
<dbReference type="PROSITE" id="PS50889">
    <property type="entry name" value="S4"/>
    <property type="match status" value="1"/>
</dbReference>
<gene>
    <name evidence="13" type="ORF">MNBD_GAMMA06-1270</name>
</gene>
<sequence length="320" mass="36319">METTKENTKNKVSQISINDGQAGQRIDNFLVKRLKGVPKSHIYRLLRSGQVRINSGRKKPHYKLCAGDILRLPPVRVSENQDHLIPDSIIQLLKNTIIFENDDIIAINKPSGIAVHKGSGLNFGVIEAFRQIDPEQALELVHRLDRETSGCLLLAKNRQVLAQLHEMLRHETVAHIEKTYLALVDGVWPHGKKTIDAGISKIKRGGEHIMQIDKSGDRAISHFEPLEIFETNETRPCSLMKIRIETGRTHQIRVHAQHSGHVIIGDSKYGNKEANKFFREMGLKRLFLHAKQLYLPLTDPINIEALLSDDLEQLLQKLHT</sequence>
<dbReference type="GO" id="GO:0160141">
    <property type="term" value="F:23S rRNA pseudouridine(955/2504/2580) synthase activity"/>
    <property type="evidence" value="ECO:0007669"/>
    <property type="project" value="UniProtKB-EC"/>
</dbReference>
<dbReference type="Pfam" id="PF00849">
    <property type="entry name" value="PseudoU_synth_2"/>
    <property type="match status" value="1"/>
</dbReference>
<accession>A0A3B0W8Q2</accession>
<dbReference type="GO" id="GO:0000455">
    <property type="term" value="P:enzyme-directed rRNA pseudouridine synthesis"/>
    <property type="evidence" value="ECO:0007669"/>
    <property type="project" value="TreeGrafter"/>
</dbReference>
<dbReference type="CDD" id="cd00165">
    <property type="entry name" value="S4"/>
    <property type="match status" value="1"/>
</dbReference>
<keyword evidence="7" id="KW-0694">RNA-binding</keyword>
<dbReference type="PROSITE" id="PS01129">
    <property type="entry name" value="PSI_RLU"/>
    <property type="match status" value="1"/>
</dbReference>
<comment type="similarity">
    <text evidence="3">Belongs to the pseudouridine synthase RluA family.</text>
</comment>
<evidence type="ECO:0000256" key="10">
    <source>
        <dbReference type="ARBA" id="ARBA00031975"/>
    </source>
</evidence>
<evidence type="ECO:0000256" key="4">
    <source>
        <dbReference type="ARBA" id="ARBA00012785"/>
    </source>
</evidence>
<dbReference type="SMART" id="SM00363">
    <property type="entry name" value="S4"/>
    <property type="match status" value="1"/>
</dbReference>
<dbReference type="InterPro" id="IPR006225">
    <property type="entry name" value="PsdUridine_synth_RluC/D"/>
</dbReference>
<evidence type="ECO:0000256" key="2">
    <source>
        <dbReference type="ARBA" id="ARBA00002876"/>
    </source>
</evidence>
<name>A0A3B0W8Q2_9ZZZZ</name>
<proteinExistence type="inferred from homology"/>
<feature type="domain" description="RNA-binding S4" evidence="12">
    <location>
        <begin position="24"/>
        <end position="82"/>
    </location>
</feature>
<dbReference type="PANTHER" id="PTHR21600">
    <property type="entry name" value="MITOCHONDRIAL RNA PSEUDOURIDINE SYNTHASE"/>
    <property type="match status" value="1"/>
</dbReference>
<dbReference type="CDD" id="cd02869">
    <property type="entry name" value="PseudoU_synth_RluA_like"/>
    <property type="match status" value="1"/>
</dbReference>
<dbReference type="InterPro" id="IPR002942">
    <property type="entry name" value="S4_RNA-bd"/>
</dbReference>
<dbReference type="EC" id="5.4.99.24" evidence="4"/>
<evidence type="ECO:0000256" key="1">
    <source>
        <dbReference type="ARBA" id="ARBA00000381"/>
    </source>
</evidence>
<dbReference type="NCBIfam" id="TIGR00005">
    <property type="entry name" value="rluA_subfam"/>
    <property type="match status" value="1"/>
</dbReference>
<dbReference type="Pfam" id="PF01479">
    <property type="entry name" value="S4"/>
    <property type="match status" value="1"/>
</dbReference>
<dbReference type="InterPro" id="IPR036986">
    <property type="entry name" value="S4_RNA-bd_sf"/>
</dbReference>
<evidence type="ECO:0000256" key="5">
    <source>
        <dbReference type="ARBA" id="ARBA00017128"/>
    </source>
</evidence>
<evidence type="ECO:0000256" key="8">
    <source>
        <dbReference type="ARBA" id="ARBA00023235"/>
    </source>
</evidence>
<keyword evidence="6" id="KW-0698">rRNA processing</keyword>
<organism evidence="13">
    <name type="scientific">hydrothermal vent metagenome</name>
    <dbReference type="NCBI Taxonomy" id="652676"/>
    <lineage>
        <taxon>unclassified sequences</taxon>
        <taxon>metagenomes</taxon>
        <taxon>ecological metagenomes</taxon>
    </lineage>
</organism>
<dbReference type="SUPFAM" id="SSF55120">
    <property type="entry name" value="Pseudouridine synthase"/>
    <property type="match status" value="1"/>
</dbReference>
<dbReference type="GO" id="GO:0003723">
    <property type="term" value="F:RNA binding"/>
    <property type="evidence" value="ECO:0007669"/>
    <property type="project" value="UniProtKB-KW"/>
</dbReference>
<evidence type="ECO:0000256" key="9">
    <source>
        <dbReference type="ARBA" id="ARBA00030705"/>
    </source>
</evidence>
<evidence type="ECO:0000313" key="13">
    <source>
        <dbReference type="EMBL" id="VAW52325.1"/>
    </source>
</evidence>
<evidence type="ECO:0000256" key="11">
    <source>
        <dbReference type="ARBA" id="ARBA00033053"/>
    </source>
</evidence>
<dbReference type="AlphaFoldDB" id="A0A3B0W8Q2"/>
<protein>
    <recommendedName>
        <fullName evidence="5">Ribosomal large subunit pseudouridine synthase C</fullName>
        <ecNumber evidence="4">5.4.99.24</ecNumber>
    </recommendedName>
    <alternativeName>
        <fullName evidence="9">23S rRNA pseudouridine(955/2504/2580) synthase</fullName>
    </alternativeName>
    <alternativeName>
        <fullName evidence="10">rRNA pseudouridylate synthase C</fullName>
    </alternativeName>
    <alternativeName>
        <fullName evidence="11">rRNA-uridine isomerase C</fullName>
    </alternativeName>
</protein>
<dbReference type="EMBL" id="UOFD01000045">
    <property type="protein sequence ID" value="VAW52325.1"/>
    <property type="molecule type" value="Genomic_DNA"/>
</dbReference>
<comment type="function">
    <text evidence="2">Responsible for synthesis of pseudouridine from uracil at positions 955, 2504 and 2580 in 23S ribosomal RNA.</text>
</comment>
<dbReference type="SUPFAM" id="SSF55174">
    <property type="entry name" value="Alpha-L RNA-binding motif"/>
    <property type="match status" value="1"/>
</dbReference>
<dbReference type="InterPro" id="IPR050188">
    <property type="entry name" value="RluA_PseudoU_synthase"/>
</dbReference>
<dbReference type="Gene3D" id="3.10.290.10">
    <property type="entry name" value="RNA-binding S4 domain"/>
    <property type="match status" value="1"/>
</dbReference>
<comment type="catalytic activity">
    <reaction evidence="1">
        <text>uridine(955/2504/2580) in 23S rRNA = pseudouridine(955/2504/2580) in 23S rRNA</text>
        <dbReference type="Rhea" id="RHEA:42528"/>
        <dbReference type="Rhea" id="RHEA-COMP:10099"/>
        <dbReference type="Rhea" id="RHEA-COMP:10100"/>
        <dbReference type="ChEBI" id="CHEBI:65314"/>
        <dbReference type="ChEBI" id="CHEBI:65315"/>
        <dbReference type="EC" id="5.4.99.24"/>
    </reaction>
</comment>
<dbReference type="InterPro" id="IPR020103">
    <property type="entry name" value="PsdUridine_synth_cat_dom_sf"/>
</dbReference>
<evidence type="ECO:0000256" key="6">
    <source>
        <dbReference type="ARBA" id="ARBA00022552"/>
    </source>
</evidence>
<dbReference type="InterPro" id="IPR006224">
    <property type="entry name" value="PsdUridine_synth_RluA-like_CS"/>
</dbReference>
<evidence type="ECO:0000256" key="3">
    <source>
        <dbReference type="ARBA" id="ARBA00010876"/>
    </source>
</evidence>
<dbReference type="PANTHER" id="PTHR21600:SF92">
    <property type="entry name" value="RIBOSOMAL LARGE SUBUNIT PSEUDOURIDINE SYNTHASE C"/>
    <property type="match status" value="1"/>
</dbReference>